<evidence type="ECO:0000313" key="20">
    <source>
        <dbReference type="Proteomes" id="UP001327314"/>
    </source>
</evidence>
<sequence length="543" mass="61912">MEKRTKYIIQTGGVLSGLGKGVTLASIGNLLKSQGFNVFVMKLDPYLNIDPGVMSPTEHGEVYVTSDGGETDLDLGHYERFIDVKLSRQSNYTTGRILTHVFEKERKGLYNGKTVQIVPHVVDEIIEIIENIEKEKQPDFMLIEIGGTVGDIESNPYIYAISKFRSMRKNDVLLSHLAFVPYLSASNEYKSKPSQVSISTLRSFGLNPDVLLLRSQGKVDNNIVQKVAEASFLDSINVINIPDKANIYEIPLFLKDQNIIQVIYKFFNIKKKIKINVYNKWINFVHKYLKENKEKINLLLIGKYIELEDAYLSIITSLKIAAAHNEVELKYDLINADDINDDNISSKIDKYDGVLILPGFGIRGFEAKVRVAQYTRTINKPTLGICLGFQAMAVAQARLKGFKNATSKEFVDKKQKQTFVLTPFFENGDKDILGGTLRLGEQPIIAKKNTLAHQIYGSNVFYERHRHRYEVNPEYREKLLDEEFIFSGIHPETNVAEICEVKNHPFYLGVQYHPEFTTRVLNSNPLFDNFILTIKKMHKKTTH</sequence>
<evidence type="ECO:0000256" key="7">
    <source>
        <dbReference type="ARBA" id="ARBA00022840"/>
    </source>
</evidence>
<dbReference type="GO" id="GO:0003883">
    <property type="term" value="F:CTP synthase activity"/>
    <property type="evidence" value="ECO:0007669"/>
    <property type="project" value="UniProtKB-EC"/>
</dbReference>
<evidence type="ECO:0000313" key="18">
    <source>
        <dbReference type="EMBL" id="WQQ19832.1"/>
    </source>
</evidence>
<evidence type="ECO:0000259" key="16">
    <source>
        <dbReference type="Pfam" id="PF06418"/>
    </source>
</evidence>
<name>A0A449AJ35_9BACT</name>
<dbReference type="NCBIfam" id="NF003792">
    <property type="entry name" value="PRK05380.1"/>
    <property type="match status" value="1"/>
</dbReference>
<dbReference type="RefSeq" id="WP_015287538.1">
    <property type="nucleotide sequence ID" value="NZ_CP110276.1"/>
</dbReference>
<dbReference type="InterPro" id="IPR017456">
    <property type="entry name" value="CTP_synthase_N"/>
</dbReference>
<evidence type="ECO:0000256" key="9">
    <source>
        <dbReference type="ARBA" id="ARBA00022962"/>
    </source>
</evidence>
<keyword evidence="5" id="KW-0479">Metal-binding</keyword>
<dbReference type="InterPro" id="IPR027417">
    <property type="entry name" value="P-loop_NTPase"/>
</dbReference>
<keyword evidence="17" id="KW-0614">Plasmid</keyword>
<comment type="pathway">
    <text evidence="1">Pyrimidine metabolism; CTP biosynthesis via de novo pathway; CTP from UDP: step 2/2.</text>
</comment>
<dbReference type="PANTHER" id="PTHR11550:SF0">
    <property type="entry name" value="CTP SYNTHASE-RELATED"/>
    <property type="match status" value="1"/>
</dbReference>
<keyword evidence="7" id="KW-0067">ATP-binding</keyword>
<dbReference type="InterPro" id="IPR017926">
    <property type="entry name" value="GATASE"/>
</dbReference>
<evidence type="ECO:0000256" key="1">
    <source>
        <dbReference type="ARBA" id="ARBA00005171"/>
    </source>
</evidence>
<evidence type="ECO:0000256" key="6">
    <source>
        <dbReference type="ARBA" id="ARBA00022741"/>
    </source>
</evidence>
<evidence type="ECO:0000256" key="3">
    <source>
        <dbReference type="ARBA" id="ARBA00012291"/>
    </source>
</evidence>
<keyword evidence="10" id="KW-0665">Pyrimidine biosynthesis</keyword>
<dbReference type="CDD" id="cd01746">
    <property type="entry name" value="GATase1_CTP_Synthase"/>
    <property type="match status" value="1"/>
</dbReference>
<protein>
    <recommendedName>
        <fullName evidence="3">CTP synthase (glutamine hydrolyzing)</fullName>
        <ecNumber evidence="3">6.3.4.2</ecNumber>
    </recommendedName>
    <alternativeName>
        <fullName evidence="13">Cytidine 5'-triphosphate synthase</fullName>
    </alternativeName>
    <alternativeName>
        <fullName evidence="14">Cytidine triphosphate synthetase</fullName>
    </alternativeName>
    <alternativeName>
        <fullName evidence="12">UTP--ammonia ligase</fullName>
    </alternativeName>
</protein>
<comment type="similarity">
    <text evidence="2">Belongs to the CTP synthase family.</text>
</comment>
<evidence type="ECO:0000259" key="15">
    <source>
        <dbReference type="Pfam" id="PF00117"/>
    </source>
</evidence>
<dbReference type="GO" id="GO:0005829">
    <property type="term" value="C:cytosol"/>
    <property type="evidence" value="ECO:0007669"/>
    <property type="project" value="TreeGrafter"/>
</dbReference>
<dbReference type="InterPro" id="IPR029062">
    <property type="entry name" value="Class_I_gatase-like"/>
</dbReference>
<dbReference type="InterPro" id="IPR004468">
    <property type="entry name" value="CTP_synthase"/>
</dbReference>
<dbReference type="Gene3D" id="3.40.50.880">
    <property type="match status" value="1"/>
</dbReference>
<evidence type="ECO:0000256" key="2">
    <source>
        <dbReference type="ARBA" id="ARBA00007533"/>
    </source>
</evidence>
<evidence type="ECO:0000256" key="11">
    <source>
        <dbReference type="ARBA" id="ARBA00047781"/>
    </source>
</evidence>
<reference evidence="17 19" key="1">
    <citation type="submission" date="2019-01" db="EMBL/GenBank/DDBJ databases">
        <authorList>
            <consortium name="Pathogen Informatics"/>
        </authorList>
    </citation>
    <scope>NUCLEOTIDE SEQUENCE [LARGE SCALE GENOMIC DNA]</scope>
    <source>
        <strain evidence="17 19">NCTC10142</strain>
        <plasmid evidence="19">13</plasmid>
    </source>
</reference>
<keyword evidence="4 17" id="KW-0436">Ligase</keyword>
<evidence type="ECO:0000256" key="8">
    <source>
        <dbReference type="ARBA" id="ARBA00022842"/>
    </source>
</evidence>
<dbReference type="NCBIfam" id="TIGR00337">
    <property type="entry name" value="PyrG"/>
    <property type="match status" value="1"/>
</dbReference>
<evidence type="ECO:0000313" key="19">
    <source>
        <dbReference type="Proteomes" id="UP000289506"/>
    </source>
</evidence>
<accession>A0A449AJ35</accession>
<evidence type="ECO:0000256" key="10">
    <source>
        <dbReference type="ARBA" id="ARBA00022975"/>
    </source>
</evidence>
<evidence type="ECO:0000256" key="5">
    <source>
        <dbReference type="ARBA" id="ARBA00022723"/>
    </source>
</evidence>
<dbReference type="GO" id="GO:0046872">
    <property type="term" value="F:metal ion binding"/>
    <property type="evidence" value="ECO:0007669"/>
    <property type="project" value="UniProtKB-KW"/>
</dbReference>
<dbReference type="Gene3D" id="3.40.50.300">
    <property type="entry name" value="P-loop containing nucleotide triphosphate hydrolases"/>
    <property type="match status" value="1"/>
</dbReference>
<keyword evidence="6" id="KW-0547">Nucleotide-binding</keyword>
<dbReference type="EC" id="6.3.4.2" evidence="3"/>
<organism evidence="17 19">
    <name type="scientific">Mycoplasmopsis cynos</name>
    <dbReference type="NCBI Taxonomy" id="171284"/>
    <lineage>
        <taxon>Bacteria</taxon>
        <taxon>Bacillati</taxon>
        <taxon>Mycoplasmatota</taxon>
        <taxon>Mycoplasmoidales</taxon>
        <taxon>Metamycoplasmataceae</taxon>
        <taxon>Mycoplasmopsis</taxon>
    </lineage>
</organism>
<dbReference type="UniPathway" id="UPA00159">
    <property type="reaction ID" value="UER00277"/>
</dbReference>
<dbReference type="GO" id="GO:0044210">
    <property type="term" value="P:'de novo' CTP biosynthetic process"/>
    <property type="evidence" value="ECO:0007669"/>
    <property type="project" value="UniProtKB-UniPathway"/>
</dbReference>
<dbReference type="OMA" id="EFNNAYR"/>
<comment type="catalytic activity">
    <reaction evidence="11">
        <text>UTP + L-glutamine + ATP + H2O = CTP + L-glutamate + ADP + phosphate + 2 H(+)</text>
        <dbReference type="Rhea" id="RHEA:26426"/>
        <dbReference type="ChEBI" id="CHEBI:15377"/>
        <dbReference type="ChEBI" id="CHEBI:15378"/>
        <dbReference type="ChEBI" id="CHEBI:29985"/>
        <dbReference type="ChEBI" id="CHEBI:30616"/>
        <dbReference type="ChEBI" id="CHEBI:37563"/>
        <dbReference type="ChEBI" id="CHEBI:43474"/>
        <dbReference type="ChEBI" id="CHEBI:46398"/>
        <dbReference type="ChEBI" id="CHEBI:58359"/>
        <dbReference type="ChEBI" id="CHEBI:456216"/>
        <dbReference type="EC" id="6.3.4.2"/>
    </reaction>
</comment>
<evidence type="ECO:0000256" key="13">
    <source>
        <dbReference type="ARBA" id="ARBA00079941"/>
    </source>
</evidence>
<evidence type="ECO:0000256" key="12">
    <source>
        <dbReference type="ARBA" id="ARBA00075170"/>
    </source>
</evidence>
<dbReference type="Pfam" id="PF00117">
    <property type="entry name" value="GATase"/>
    <property type="match status" value="1"/>
</dbReference>
<dbReference type="PANTHER" id="PTHR11550">
    <property type="entry name" value="CTP SYNTHASE"/>
    <property type="match status" value="1"/>
</dbReference>
<dbReference type="InterPro" id="IPR033828">
    <property type="entry name" value="GATase1_CTP_Synthase"/>
</dbReference>
<dbReference type="EMBL" id="CP141046">
    <property type="protein sequence ID" value="WQQ19832.1"/>
    <property type="molecule type" value="Genomic_DNA"/>
</dbReference>
<geneLocation type="plasmid" evidence="17 19">
    <name>13</name>
</geneLocation>
<keyword evidence="9" id="KW-0315">Glutamine amidotransferase</keyword>
<dbReference type="Pfam" id="PF06418">
    <property type="entry name" value="CTP_synth_N"/>
    <property type="match status" value="1"/>
</dbReference>
<evidence type="ECO:0000256" key="4">
    <source>
        <dbReference type="ARBA" id="ARBA00022598"/>
    </source>
</evidence>
<dbReference type="Proteomes" id="UP001327314">
    <property type="component" value="Chromosome"/>
</dbReference>
<dbReference type="GO" id="GO:0019856">
    <property type="term" value="P:pyrimidine nucleobase biosynthetic process"/>
    <property type="evidence" value="ECO:0007669"/>
    <property type="project" value="TreeGrafter"/>
</dbReference>
<proteinExistence type="inferred from homology"/>
<dbReference type="GO" id="GO:0005524">
    <property type="term" value="F:ATP binding"/>
    <property type="evidence" value="ECO:0007669"/>
    <property type="project" value="UniProtKB-KW"/>
</dbReference>
<keyword evidence="8" id="KW-0460">Magnesium</keyword>
<reference evidence="18 20" key="2">
    <citation type="submission" date="2023-12" db="EMBL/GenBank/DDBJ databases">
        <title>Hybrid Genome Assemblies of Mycoplasma cynos and Mycoplasma felis isolated from Dogs and Cats with Infectious Respiratory Disease.</title>
        <authorList>
            <person name="Framst I."/>
            <person name="Cai H."/>
            <person name="Ramesh P."/>
            <person name="Maboni G."/>
        </authorList>
    </citation>
    <scope>NUCLEOTIDE SEQUENCE [LARGE SCALE GENOMIC DNA]</scope>
    <source>
        <strain evidence="18 20">30510</strain>
    </source>
</reference>
<evidence type="ECO:0000256" key="14">
    <source>
        <dbReference type="ARBA" id="ARBA00083191"/>
    </source>
</evidence>
<dbReference type="AlphaFoldDB" id="A0A449AJ35"/>
<feature type="domain" description="CTP synthase N-terminal" evidence="16">
    <location>
        <begin position="6"/>
        <end position="269"/>
    </location>
</feature>
<gene>
    <name evidence="17" type="primary">pyrG</name>
    <name evidence="17" type="ORF">NCTC10142_00724</name>
    <name evidence="18" type="ORF">RRG46_03210</name>
</gene>
<dbReference type="EMBL" id="LR214986">
    <property type="protein sequence ID" value="VEU64956.1"/>
    <property type="molecule type" value="Genomic_DNA"/>
</dbReference>
<feature type="domain" description="Glutamine amidotransferase" evidence="15">
    <location>
        <begin position="308"/>
        <end position="531"/>
    </location>
</feature>
<dbReference type="PROSITE" id="PS51273">
    <property type="entry name" value="GATASE_TYPE_1"/>
    <property type="match status" value="1"/>
</dbReference>
<dbReference type="SUPFAM" id="SSF52540">
    <property type="entry name" value="P-loop containing nucleoside triphosphate hydrolases"/>
    <property type="match status" value="1"/>
</dbReference>
<evidence type="ECO:0000313" key="17">
    <source>
        <dbReference type="EMBL" id="VEU64956.1"/>
    </source>
</evidence>
<dbReference type="Proteomes" id="UP000289506">
    <property type="component" value="Plasmid 13"/>
</dbReference>
<dbReference type="SUPFAM" id="SSF52317">
    <property type="entry name" value="Class I glutamine amidotransferase-like"/>
    <property type="match status" value="1"/>
</dbReference>
<dbReference type="FunFam" id="3.40.50.300:FF:000009">
    <property type="entry name" value="CTP synthase"/>
    <property type="match status" value="1"/>
</dbReference>
<dbReference type="GO" id="GO:0042802">
    <property type="term" value="F:identical protein binding"/>
    <property type="evidence" value="ECO:0007669"/>
    <property type="project" value="TreeGrafter"/>
</dbReference>
<dbReference type="GeneID" id="74932236"/>